<evidence type="ECO:0000256" key="3">
    <source>
        <dbReference type="ARBA" id="ARBA00022475"/>
    </source>
</evidence>
<dbReference type="InterPro" id="IPR036390">
    <property type="entry name" value="WH_DNA-bd_sf"/>
</dbReference>
<organism evidence="18 19">
    <name type="scientific">Akkermansia massiliensis</name>
    <dbReference type="NCBI Taxonomy" id="2927224"/>
    <lineage>
        <taxon>Bacteria</taxon>
        <taxon>Pseudomonadati</taxon>
        <taxon>Verrucomicrobiota</taxon>
        <taxon>Verrucomicrobiia</taxon>
        <taxon>Verrucomicrobiales</taxon>
        <taxon>Akkermansiaceae</taxon>
        <taxon>Akkermansia</taxon>
    </lineage>
</organism>
<dbReference type="Pfam" id="PF01580">
    <property type="entry name" value="FtsK_SpoIIIE"/>
    <property type="match status" value="1"/>
</dbReference>
<dbReference type="InterPro" id="IPR025199">
    <property type="entry name" value="FtsK_4TM"/>
</dbReference>
<evidence type="ECO:0000313" key="19">
    <source>
        <dbReference type="Proteomes" id="UP000642553"/>
    </source>
</evidence>
<dbReference type="InterPro" id="IPR018541">
    <property type="entry name" value="Ftsk_gamma"/>
</dbReference>
<keyword evidence="9 15" id="KW-1133">Transmembrane helix</keyword>
<keyword evidence="12" id="KW-0131">Cell cycle</keyword>
<dbReference type="SUPFAM" id="SSF52540">
    <property type="entry name" value="P-loop containing nucleoside triphosphate hydrolases"/>
    <property type="match status" value="1"/>
</dbReference>
<dbReference type="Pfam" id="PF13491">
    <property type="entry name" value="FtsK_4TM"/>
    <property type="match status" value="1"/>
</dbReference>
<dbReference type="Gene3D" id="3.40.50.300">
    <property type="entry name" value="P-loop containing nucleotide triphosphate hydrolases"/>
    <property type="match status" value="1"/>
</dbReference>
<keyword evidence="8 13" id="KW-0067">ATP-binding</keyword>
<dbReference type="InterPro" id="IPR041027">
    <property type="entry name" value="FtsK_alpha"/>
</dbReference>
<dbReference type="GO" id="GO:0051301">
    <property type="term" value="P:cell division"/>
    <property type="evidence" value="ECO:0007669"/>
    <property type="project" value="UniProtKB-KW"/>
</dbReference>
<feature type="binding site" evidence="13">
    <location>
        <begin position="482"/>
        <end position="489"/>
    </location>
    <ligand>
        <name>ATP</name>
        <dbReference type="ChEBI" id="CHEBI:30616"/>
    </ligand>
</feature>
<evidence type="ECO:0000256" key="12">
    <source>
        <dbReference type="ARBA" id="ARBA00023306"/>
    </source>
</evidence>
<keyword evidence="20" id="KW-1185">Reference proteome</keyword>
<feature type="transmembrane region" description="Helical" evidence="15">
    <location>
        <begin position="78"/>
        <end position="100"/>
    </location>
</feature>
<evidence type="ECO:0000256" key="5">
    <source>
        <dbReference type="ARBA" id="ARBA00022692"/>
    </source>
</evidence>
<dbReference type="GO" id="GO:0005886">
    <property type="term" value="C:plasma membrane"/>
    <property type="evidence" value="ECO:0007669"/>
    <property type="project" value="UniProtKB-SubCell"/>
</dbReference>
<reference evidence="17 20" key="2">
    <citation type="submission" date="2022-03" db="EMBL/GenBank/DDBJ databases">
        <title>Taxonomic description of new species and reclassification of some bacterial strains.</title>
        <authorList>
            <person name="Ndongo S."/>
        </authorList>
    </citation>
    <scope>NUCLEOTIDE SEQUENCE [LARGE SCALE GENOMIC DNA]</scope>
    <source>
        <strain evidence="17 20">Marseille-P6666</strain>
    </source>
</reference>
<proteinExistence type="inferred from homology"/>
<keyword evidence="5 15" id="KW-0812">Transmembrane</keyword>
<dbReference type="Pfam" id="PF17854">
    <property type="entry name" value="FtsK_alpha"/>
    <property type="match status" value="1"/>
</dbReference>
<evidence type="ECO:0000256" key="15">
    <source>
        <dbReference type="SAM" id="Phobius"/>
    </source>
</evidence>
<dbReference type="InterPro" id="IPR050206">
    <property type="entry name" value="FtsK/SpoIIIE/SftA"/>
</dbReference>
<evidence type="ECO:0000256" key="1">
    <source>
        <dbReference type="ARBA" id="ARBA00004651"/>
    </source>
</evidence>
<keyword evidence="7" id="KW-0159">Chromosome partition</keyword>
<protein>
    <submittedName>
        <fullName evidence="18">DNA translocase FtsK</fullName>
    </submittedName>
</protein>
<dbReference type="SMART" id="SM00843">
    <property type="entry name" value="Ftsk_gamma"/>
    <property type="match status" value="1"/>
</dbReference>
<feature type="transmembrane region" description="Helical" evidence="15">
    <location>
        <begin position="20"/>
        <end position="44"/>
    </location>
</feature>
<reference evidence="18" key="1">
    <citation type="submission" date="2018-05" db="EMBL/GenBank/DDBJ databases">
        <title>Complete genome sequnece of Akkermansia muciniphila EB-AMDK-40.</title>
        <authorList>
            <person name="Nam Y.-D."/>
            <person name="Chung W.-H."/>
            <person name="Park Y.S."/>
            <person name="Kang J."/>
        </authorList>
    </citation>
    <scope>NUCLEOTIDE SEQUENCE</scope>
    <source>
        <strain evidence="18">EB-AMDK-40</strain>
    </source>
</reference>
<keyword evidence="6 13" id="KW-0547">Nucleotide-binding</keyword>
<evidence type="ECO:0000256" key="13">
    <source>
        <dbReference type="PROSITE-ProRule" id="PRU00289"/>
    </source>
</evidence>
<dbReference type="GO" id="GO:0007059">
    <property type="term" value="P:chromosome segregation"/>
    <property type="evidence" value="ECO:0007669"/>
    <property type="project" value="UniProtKB-KW"/>
</dbReference>
<dbReference type="PROSITE" id="PS50901">
    <property type="entry name" value="FTSK"/>
    <property type="match status" value="1"/>
</dbReference>
<dbReference type="PANTHER" id="PTHR22683">
    <property type="entry name" value="SPORULATION PROTEIN RELATED"/>
    <property type="match status" value="1"/>
</dbReference>
<accession>A0AAE6W2Z0</accession>
<feature type="domain" description="FtsK" evidence="16">
    <location>
        <begin position="465"/>
        <end position="701"/>
    </location>
</feature>
<dbReference type="InterPro" id="IPR027417">
    <property type="entry name" value="P-loop_NTPase"/>
</dbReference>
<gene>
    <name evidence="18" type="ORF">DMI76_12220</name>
    <name evidence="17" type="ORF">M8N44_05555</name>
</gene>
<evidence type="ECO:0000256" key="6">
    <source>
        <dbReference type="ARBA" id="ARBA00022741"/>
    </source>
</evidence>
<keyword evidence="3" id="KW-1003">Cell membrane</keyword>
<evidence type="ECO:0000313" key="18">
    <source>
        <dbReference type="EMBL" id="QHV64076.1"/>
    </source>
</evidence>
<dbReference type="Pfam" id="PF09397">
    <property type="entry name" value="FtsK_gamma"/>
    <property type="match status" value="1"/>
</dbReference>
<dbReference type="GeneID" id="84023316"/>
<dbReference type="RefSeq" id="WP_102722446.1">
    <property type="nucleotide sequence ID" value="NZ_CP029701.1"/>
</dbReference>
<evidence type="ECO:0000256" key="9">
    <source>
        <dbReference type="ARBA" id="ARBA00022989"/>
    </source>
</evidence>
<dbReference type="PANTHER" id="PTHR22683:SF41">
    <property type="entry name" value="DNA TRANSLOCASE FTSK"/>
    <property type="match status" value="1"/>
</dbReference>
<keyword evidence="4" id="KW-0132">Cell division</keyword>
<evidence type="ECO:0000313" key="17">
    <source>
        <dbReference type="EMBL" id="MCL6656783.1"/>
    </source>
</evidence>
<name>A0AAE6W2Z0_9BACT</name>
<dbReference type="SUPFAM" id="SSF46785">
    <property type="entry name" value="Winged helix' DNA-binding domain"/>
    <property type="match status" value="1"/>
</dbReference>
<comment type="subcellular location">
    <subcellularLocation>
        <location evidence="1">Cell membrane</location>
        <topology evidence="1">Multi-pass membrane protein</topology>
    </subcellularLocation>
</comment>
<evidence type="ECO:0000313" key="20">
    <source>
        <dbReference type="Proteomes" id="UP001202031"/>
    </source>
</evidence>
<evidence type="ECO:0000256" key="11">
    <source>
        <dbReference type="ARBA" id="ARBA00023136"/>
    </source>
</evidence>
<dbReference type="Gene3D" id="3.30.980.40">
    <property type="match status" value="1"/>
</dbReference>
<dbReference type="Proteomes" id="UP000642553">
    <property type="component" value="Chromosome"/>
</dbReference>
<feature type="compositionally biased region" description="Basic and acidic residues" evidence="14">
    <location>
        <begin position="757"/>
        <end position="768"/>
    </location>
</feature>
<dbReference type="EMBL" id="CP029701">
    <property type="protein sequence ID" value="QHV64076.1"/>
    <property type="molecule type" value="Genomic_DNA"/>
</dbReference>
<dbReference type="AlphaFoldDB" id="A0AAE6W2Z0"/>
<evidence type="ECO:0000256" key="8">
    <source>
        <dbReference type="ARBA" id="ARBA00022840"/>
    </source>
</evidence>
<evidence type="ECO:0000259" key="16">
    <source>
        <dbReference type="PROSITE" id="PS50901"/>
    </source>
</evidence>
<feature type="region of interest" description="Disordered" evidence="14">
    <location>
        <begin position="757"/>
        <end position="777"/>
    </location>
</feature>
<dbReference type="Gene3D" id="1.10.10.10">
    <property type="entry name" value="Winged helix-like DNA-binding domain superfamily/Winged helix DNA-binding domain"/>
    <property type="match status" value="1"/>
</dbReference>
<evidence type="ECO:0000256" key="4">
    <source>
        <dbReference type="ARBA" id="ARBA00022618"/>
    </source>
</evidence>
<feature type="transmembrane region" description="Helical" evidence="15">
    <location>
        <begin position="158"/>
        <end position="185"/>
    </location>
</feature>
<dbReference type="GO" id="GO:0005524">
    <property type="term" value="F:ATP binding"/>
    <property type="evidence" value="ECO:0007669"/>
    <property type="project" value="UniProtKB-UniRule"/>
</dbReference>
<dbReference type="Proteomes" id="UP001202031">
    <property type="component" value="Unassembled WGS sequence"/>
</dbReference>
<keyword evidence="10" id="KW-0238">DNA-binding</keyword>
<feature type="region of interest" description="Disordered" evidence="14">
    <location>
        <begin position="229"/>
        <end position="254"/>
    </location>
</feature>
<evidence type="ECO:0000256" key="10">
    <source>
        <dbReference type="ARBA" id="ARBA00023125"/>
    </source>
</evidence>
<evidence type="ECO:0000256" key="7">
    <source>
        <dbReference type="ARBA" id="ARBA00022829"/>
    </source>
</evidence>
<evidence type="ECO:0000256" key="2">
    <source>
        <dbReference type="ARBA" id="ARBA00006474"/>
    </source>
</evidence>
<dbReference type="EMBL" id="JAMGSI010000001">
    <property type="protein sequence ID" value="MCL6656783.1"/>
    <property type="molecule type" value="Genomic_DNA"/>
</dbReference>
<dbReference type="InterPro" id="IPR002543">
    <property type="entry name" value="FtsK_dom"/>
</dbReference>
<feature type="region of interest" description="Disordered" evidence="14">
    <location>
        <begin position="267"/>
        <end position="324"/>
    </location>
</feature>
<sequence length="841" mass="92184">MALDVQEHHAFEREEGRPPVWIGMAWGVVSLLGGAALLAAMLTFDVREIGWSYLNDSGQVIPGTSNVLGVAGLYGAGILYWALGGMAWMLVILLEWWGLYRLLHRGSLPRSVVYGGLFLLLFGCLFLTAGHVPGDAWVARHQIQGAGGLAGHLLGTGLLLPLTGTSAVLVLSGLGYLLALVYAAGMHPRPLFRAMLREWRAWRMNRKEKRMARQSAQLAREAARVRASMEDAALSAPRPAGKGRASSPRLQRTGDDLEGLYNEVAAASPARSADPAPAPRAPRTQGHLPLTPRPRITVAKPAEIKPAPREQPFSKLSTPPTEEFRDYELPPFELLHYEEKPEGPTEEDKDEMLEIQQKIIDTLTTFRVDVTPGDITRGPTITRYEVYPARGVRVNTFDQYAKDIALATKAESVNIVAPIPGKDTVGIEIVNRNKVAVPLRELLQDPGFCSPKKKIPLALGKDVYGRTVIGDLASMPHLLVAGATGSGKSVCINSIISSMLLKFRPDELRLILVDPKVVEMQPYSKLPHLIVPVVTDPKKVPNALRWCVNEMEHRYHCFAKVGVRNFEAFNKRPPDAPAEEAEEPEDGEVDEALAESIARDLESQGEWPAEEDDELDLEDDGVIPERFPYIVIIIDELADLMQTVGADIETNIGRLTQKARAAGIHLIVATQTPRRQVVTGTIKANIPTRIAFQVASGTDSRVILDRQGAEKLVGKGDLLYLPPGSAQVERAQGAFISDDEVEALVAHCASQARQKFHEEVQKSLDEPSRGGADSPLDDAEEECYAKCLEVAVIERKVSTSLLQRRLSIGYGRAARMMDLLESRGIIAPADNTNRPRKVLVE</sequence>
<keyword evidence="11 15" id="KW-0472">Membrane</keyword>
<evidence type="ECO:0000256" key="14">
    <source>
        <dbReference type="SAM" id="MobiDB-lite"/>
    </source>
</evidence>
<dbReference type="GO" id="GO:0003677">
    <property type="term" value="F:DNA binding"/>
    <property type="evidence" value="ECO:0007669"/>
    <property type="project" value="UniProtKB-KW"/>
</dbReference>
<dbReference type="InterPro" id="IPR036388">
    <property type="entry name" value="WH-like_DNA-bd_sf"/>
</dbReference>
<comment type="similarity">
    <text evidence="2">Belongs to the FtsK/SpoIIIE/SftA family.</text>
</comment>
<feature type="transmembrane region" description="Helical" evidence="15">
    <location>
        <begin position="112"/>
        <end position="132"/>
    </location>
</feature>